<name>A0ABQ5SMU7_9CHLO</name>
<proteinExistence type="predicted"/>
<feature type="region of interest" description="Disordered" evidence="1">
    <location>
        <begin position="410"/>
        <end position="437"/>
    </location>
</feature>
<dbReference type="InterPro" id="IPR002014">
    <property type="entry name" value="VHS_dom"/>
</dbReference>
<dbReference type="Gene3D" id="1.25.40.90">
    <property type="match status" value="1"/>
</dbReference>
<evidence type="ECO:0000313" key="4">
    <source>
        <dbReference type="Proteomes" id="UP001165090"/>
    </source>
</evidence>
<feature type="region of interest" description="Disordered" evidence="1">
    <location>
        <begin position="748"/>
        <end position="769"/>
    </location>
</feature>
<dbReference type="InterPro" id="IPR008942">
    <property type="entry name" value="ENTH_VHS"/>
</dbReference>
<feature type="region of interest" description="Disordered" evidence="1">
    <location>
        <begin position="787"/>
        <end position="813"/>
    </location>
</feature>
<evidence type="ECO:0000313" key="3">
    <source>
        <dbReference type="EMBL" id="GLI70835.1"/>
    </source>
</evidence>
<feature type="compositionally biased region" description="Polar residues" evidence="1">
    <location>
        <begin position="422"/>
        <end position="433"/>
    </location>
</feature>
<feature type="domain" description="VHS" evidence="2">
    <location>
        <begin position="13"/>
        <end position="140"/>
    </location>
</feature>
<reference evidence="3 4" key="1">
    <citation type="journal article" date="2023" name="IScience">
        <title>Expanded male sex-determining region conserved during the evolution of homothallism in the green alga Volvox.</title>
        <authorList>
            <person name="Yamamoto K."/>
            <person name="Matsuzaki R."/>
            <person name="Mahakham W."/>
            <person name="Heman W."/>
            <person name="Sekimoto H."/>
            <person name="Kawachi M."/>
            <person name="Minakuchi Y."/>
            <person name="Toyoda A."/>
            <person name="Nozaki H."/>
        </authorList>
    </citation>
    <scope>NUCLEOTIDE SEQUENCE [LARGE SCALE GENOMIC DNA]</scope>
    <source>
        <strain evidence="3 4">NIES-4468</strain>
    </source>
</reference>
<feature type="compositionally biased region" description="Polar residues" evidence="1">
    <location>
        <begin position="804"/>
        <end position="813"/>
    </location>
</feature>
<dbReference type="PROSITE" id="PS50179">
    <property type="entry name" value="VHS"/>
    <property type="match status" value="1"/>
</dbReference>
<organism evidence="3 4">
    <name type="scientific">Volvox africanus</name>
    <dbReference type="NCBI Taxonomy" id="51714"/>
    <lineage>
        <taxon>Eukaryota</taxon>
        <taxon>Viridiplantae</taxon>
        <taxon>Chlorophyta</taxon>
        <taxon>core chlorophytes</taxon>
        <taxon>Chlorophyceae</taxon>
        <taxon>CS clade</taxon>
        <taxon>Chlamydomonadales</taxon>
        <taxon>Volvocaceae</taxon>
        <taxon>Volvox</taxon>
    </lineage>
</organism>
<feature type="compositionally biased region" description="Low complexity" evidence="1">
    <location>
        <begin position="530"/>
        <end position="555"/>
    </location>
</feature>
<keyword evidence="4" id="KW-1185">Reference proteome</keyword>
<dbReference type="EMBL" id="BSDZ01000101">
    <property type="protein sequence ID" value="GLI70835.1"/>
    <property type="molecule type" value="Genomic_DNA"/>
</dbReference>
<sequence>MAQQAHDKLARSLLDPSGREVNWALVFAGVKNVVKANNLNGDTLICLKGWLKSNDSQLHIPLLGVTVLHTMSLNCGTVVRNQMALPKLFQRLEKQLARPQGPQVATALVQVLVDWAYLFGQEDLGMRSRALLDQPRYRQMALGCNPSQAVLAMQEEQQLGVPPVAPIRGEDFIRWMYRGAAGLNERNQSVQAGTGGVLPVWPSVSSGALPGGAPPPITTHAVPELCQQMQIDAERMKSALAACHAAARVQRQGELSMAMDAAYREAERCSQWRRRAQDYTLHCDDPGCLAPVLTATDQINQALQDWQQFTTRGVFEMLRIVIPPPPPQLSRPRPRPPQTRHQPLLIEPASMLTENPFMASQTPKPLAQDKPATPTLPPGWDPFSVGPPSTTQQAVQGHAVVKLAMSAFPQENGADPRVGGSHPSQTVSPTLSSGSGGRQVDFCGPSATSITANASTSSGAAITGVGMATGMAVHSKGQRTSQWPRFGATTTATTKGLEDFGDLVKAELARTPHPVSRTGPTSPAAPPGGPAMAATGNSGQTSTTSSPNSTMPNGTASPSTMAVSSSGTAAATSSSSAGVCQAIFQTSGTTNSAPMTVAVTPVDRISNKGNISSSDSGMAATTVAFEWLPEFEQLESDLRALWSTSSPAPSPSSSSAMVSASGASSRAGAGSEALLPEVLSRVKGMCEALEAKHARQFMALMSAPPSALLPLCEPLEPVLGAHDQAQLRAVASVSTATSTGVAAAAAVTRGSPRDGNGLPMGTGSWVGFGADTHEPGVGMVPLHQHLMHKEQQLQRPQGIAPQGLQKSSDGSLI</sequence>
<accession>A0ABQ5SMU7</accession>
<gene>
    <name evidence="3" type="ORF">VaNZ11_015848</name>
</gene>
<feature type="region of interest" description="Disordered" evidence="1">
    <location>
        <begin position="510"/>
        <end position="563"/>
    </location>
</feature>
<dbReference type="Proteomes" id="UP001165090">
    <property type="component" value="Unassembled WGS sequence"/>
</dbReference>
<evidence type="ECO:0000259" key="2">
    <source>
        <dbReference type="PROSITE" id="PS50179"/>
    </source>
</evidence>
<dbReference type="SUPFAM" id="SSF48464">
    <property type="entry name" value="ENTH/VHS domain"/>
    <property type="match status" value="1"/>
</dbReference>
<feature type="region of interest" description="Disordered" evidence="1">
    <location>
        <begin position="359"/>
        <end position="380"/>
    </location>
</feature>
<comment type="caution">
    <text evidence="3">The sequence shown here is derived from an EMBL/GenBank/DDBJ whole genome shotgun (WGS) entry which is preliminary data.</text>
</comment>
<protein>
    <recommendedName>
        <fullName evidence="2">VHS domain-containing protein</fullName>
    </recommendedName>
</protein>
<evidence type="ECO:0000256" key="1">
    <source>
        <dbReference type="SAM" id="MobiDB-lite"/>
    </source>
</evidence>